<evidence type="ECO:0000256" key="7">
    <source>
        <dbReference type="SAM" id="Phobius"/>
    </source>
</evidence>
<dbReference type="PRINTS" id="PR00864">
    <property type="entry name" value="PREPILNPTASE"/>
</dbReference>
<keyword evidence="3 7" id="KW-0812">Transmembrane</keyword>
<dbReference type="RefSeq" id="WP_012520919.1">
    <property type="nucleotide sequence ID" value="NC_011144.1"/>
</dbReference>
<dbReference type="eggNOG" id="COG4960">
    <property type="taxonomic scope" value="Bacteria"/>
</dbReference>
<dbReference type="GO" id="GO:0004190">
    <property type="term" value="F:aspartic-type endopeptidase activity"/>
    <property type="evidence" value="ECO:0007669"/>
    <property type="project" value="InterPro"/>
</dbReference>
<evidence type="ECO:0000259" key="8">
    <source>
        <dbReference type="Pfam" id="PF01478"/>
    </source>
</evidence>
<keyword evidence="2" id="KW-1003">Cell membrane</keyword>
<sequence length="172" mass="16957">MIELLAAGLALAFPALVIAGAVKDVASFTIPNWIPLALAGAFVPAALAAGLPPAALAAHAGLGVGALVLGMVLFAVRAIGGGDGKLMAAAVLWLGWPALPTFLLVTVIAGGALSLGLLALRAPALRVLVLSGPAWFVRLAEPKEGVPYGLAIAAGALAAFPLSPFPTVFGAL</sequence>
<dbReference type="Proteomes" id="UP000001868">
    <property type="component" value="Chromosome"/>
</dbReference>
<dbReference type="STRING" id="450851.PHZ_c0357"/>
<dbReference type="HOGENOM" id="CLU_057101_9_0_5"/>
<dbReference type="PANTHER" id="PTHR36506">
    <property type="entry name" value="PREFLAGELLIN PEPTIDASE"/>
    <property type="match status" value="1"/>
</dbReference>
<evidence type="ECO:0000313" key="10">
    <source>
        <dbReference type="Proteomes" id="UP000001868"/>
    </source>
</evidence>
<keyword evidence="4 7" id="KW-1133">Transmembrane helix</keyword>
<feature type="domain" description="Prepilin type IV endopeptidase peptidase" evidence="8">
    <location>
        <begin position="12"/>
        <end position="114"/>
    </location>
</feature>
<gene>
    <name evidence="9" type="ordered locus">PHZ_c0357</name>
</gene>
<keyword evidence="5 7" id="KW-0472">Membrane</keyword>
<dbReference type="AlphaFoldDB" id="B4RDS2"/>
<keyword evidence="10" id="KW-1185">Reference proteome</keyword>
<dbReference type="InterPro" id="IPR000045">
    <property type="entry name" value="Prepilin_IV_endopep_pep"/>
</dbReference>
<reference evidence="9 10" key="1">
    <citation type="journal article" date="2008" name="BMC Genomics">
        <title>Complete genome of Phenylobacterium zucineum - a novel facultative intracellular bacterium isolated from human erythroleukemia cell line K562.</title>
        <authorList>
            <person name="Luo Y."/>
            <person name="Xu X."/>
            <person name="Ding Z."/>
            <person name="Liu Z."/>
            <person name="Zhang B."/>
            <person name="Yan Z."/>
            <person name="Sun J."/>
            <person name="Hu S."/>
            <person name="Hu X."/>
        </authorList>
    </citation>
    <scope>NUCLEOTIDE SEQUENCE [LARGE SCALE GENOMIC DNA]</scope>
    <source>
        <strain evidence="9 10">HLK1</strain>
    </source>
</reference>
<evidence type="ECO:0000313" key="9">
    <source>
        <dbReference type="EMBL" id="ACG76771.1"/>
    </source>
</evidence>
<comment type="subcellular location">
    <subcellularLocation>
        <location evidence="1">Cell membrane</location>
        <topology evidence="1">Multi-pass membrane protein</topology>
    </subcellularLocation>
</comment>
<dbReference type="Gene3D" id="1.20.120.1220">
    <property type="match status" value="1"/>
</dbReference>
<dbReference type="InterPro" id="IPR052218">
    <property type="entry name" value="Preflagellin_Peptidase"/>
</dbReference>
<dbReference type="PANTHER" id="PTHR36506:SF1">
    <property type="entry name" value="PREFLAGELLIN PEPTIDASE"/>
    <property type="match status" value="1"/>
</dbReference>
<dbReference type="EMBL" id="CP000747">
    <property type="protein sequence ID" value="ACG76771.1"/>
    <property type="molecule type" value="Genomic_DNA"/>
</dbReference>
<dbReference type="KEGG" id="pzu:PHZ_c0357"/>
<evidence type="ECO:0000256" key="5">
    <source>
        <dbReference type="ARBA" id="ARBA00023136"/>
    </source>
</evidence>
<protein>
    <submittedName>
        <fullName evidence="9">Prepilin peptidase CpaA</fullName>
    </submittedName>
</protein>
<name>B4RDS2_PHEZH</name>
<evidence type="ECO:0000256" key="1">
    <source>
        <dbReference type="ARBA" id="ARBA00004651"/>
    </source>
</evidence>
<evidence type="ECO:0000256" key="2">
    <source>
        <dbReference type="ARBA" id="ARBA00022475"/>
    </source>
</evidence>
<dbReference type="OrthoDB" id="5329005at2"/>
<evidence type="ECO:0000256" key="6">
    <source>
        <dbReference type="RuleBase" id="RU003793"/>
    </source>
</evidence>
<organism evidence="9 10">
    <name type="scientific">Phenylobacterium zucineum (strain HLK1)</name>
    <dbReference type="NCBI Taxonomy" id="450851"/>
    <lineage>
        <taxon>Bacteria</taxon>
        <taxon>Pseudomonadati</taxon>
        <taxon>Pseudomonadota</taxon>
        <taxon>Alphaproteobacteria</taxon>
        <taxon>Caulobacterales</taxon>
        <taxon>Caulobacteraceae</taxon>
        <taxon>Phenylobacterium</taxon>
    </lineage>
</organism>
<dbReference type="GO" id="GO:0005886">
    <property type="term" value="C:plasma membrane"/>
    <property type="evidence" value="ECO:0007669"/>
    <property type="project" value="UniProtKB-SubCell"/>
</dbReference>
<feature type="transmembrane region" description="Helical" evidence="7">
    <location>
        <begin position="29"/>
        <end position="49"/>
    </location>
</feature>
<feature type="transmembrane region" description="Helical" evidence="7">
    <location>
        <begin position="99"/>
        <end position="120"/>
    </location>
</feature>
<evidence type="ECO:0000256" key="4">
    <source>
        <dbReference type="ARBA" id="ARBA00022989"/>
    </source>
</evidence>
<comment type="similarity">
    <text evidence="6">Belongs to the peptidase A24 family.</text>
</comment>
<dbReference type="InterPro" id="IPR014032">
    <property type="entry name" value="Peptidase_A24A_bac"/>
</dbReference>
<proteinExistence type="inferred from homology"/>
<accession>B4RDS2</accession>
<evidence type="ECO:0000256" key="3">
    <source>
        <dbReference type="ARBA" id="ARBA00022692"/>
    </source>
</evidence>
<feature type="transmembrane region" description="Helical" evidence="7">
    <location>
        <begin position="56"/>
        <end position="79"/>
    </location>
</feature>
<dbReference type="Pfam" id="PF01478">
    <property type="entry name" value="Peptidase_A24"/>
    <property type="match status" value="1"/>
</dbReference>